<proteinExistence type="predicted"/>
<accession>A0A1X7BMI4</accession>
<dbReference type="PANTHER" id="PTHR43283">
    <property type="entry name" value="BETA-LACTAMASE-RELATED"/>
    <property type="match status" value="1"/>
</dbReference>
<evidence type="ECO:0000256" key="1">
    <source>
        <dbReference type="SAM" id="MobiDB-lite"/>
    </source>
</evidence>
<organism evidence="3 4">
    <name type="scientific">Roseovarius aestuarii</name>
    <dbReference type="NCBI Taxonomy" id="475083"/>
    <lineage>
        <taxon>Bacteria</taxon>
        <taxon>Pseudomonadati</taxon>
        <taxon>Pseudomonadota</taxon>
        <taxon>Alphaproteobacteria</taxon>
        <taxon>Rhodobacterales</taxon>
        <taxon>Roseobacteraceae</taxon>
        <taxon>Roseovarius</taxon>
    </lineage>
</organism>
<evidence type="ECO:0000259" key="2">
    <source>
        <dbReference type="Pfam" id="PF00144"/>
    </source>
</evidence>
<dbReference type="OrthoDB" id="9814204at2"/>
<evidence type="ECO:0000313" key="3">
    <source>
        <dbReference type="EMBL" id="SMC10852.1"/>
    </source>
</evidence>
<evidence type="ECO:0000313" key="4">
    <source>
        <dbReference type="Proteomes" id="UP000193224"/>
    </source>
</evidence>
<dbReference type="Proteomes" id="UP000193224">
    <property type="component" value="Unassembled WGS sequence"/>
</dbReference>
<dbReference type="RefSeq" id="WP_085798836.1">
    <property type="nucleotide sequence ID" value="NZ_FWXB01000002.1"/>
</dbReference>
<feature type="domain" description="Beta-lactamase-related" evidence="2">
    <location>
        <begin position="94"/>
        <end position="384"/>
    </location>
</feature>
<dbReference type="Pfam" id="PF00144">
    <property type="entry name" value="Beta-lactamase"/>
    <property type="match status" value="1"/>
</dbReference>
<keyword evidence="4" id="KW-1185">Reference proteome</keyword>
<reference evidence="3 4" key="1">
    <citation type="submission" date="2017-03" db="EMBL/GenBank/DDBJ databases">
        <authorList>
            <person name="Afonso C.L."/>
            <person name="Miller P.J."/>
            <person name="Scott M.A."/>
            <person name="Spackman E."/>
            <person name="Goraichik I."/>
            <person name="Dimitrov K.M."/>
            <person name="Suarez D.L."/>
            <person name="Swayne D.E."/>
        </authorList>
    </citation>
    <scope>NUCLEOTIDE SEQUENCE [LARGE SCALE GENOMIC DNA]</scope>
    <source>
        <strain evidence="3 4">CECT 7745</strain>
    </source>
</reference>
<dbReference type="GO" id="GO:0019875">
    <property type="term" value="F:6-aminohexanoate-dimer hydrolase activity"/>
    <property type="evidence" value="ECO:0007669"/>
    <property type="project" value="UniProtKB-EC"/>
</dbReference>
<name>A0A1X7BMI4_9RHOB</name>
<dbReference type="EMBL" id="FWXB01000002">
    <property type="protein sequence ID" value="SMC10852.1"/>
    <property type="molecule type" value="Genomic_DNA"/>
</dbReference>
<dbReference type="PANTHER" id="PTHR43283:SF7">
    <property type="entry name" value="BETA-LACTAMASE-RELATED DOMAIN-CONTAINING PROTEIN"/>
    <property type="match status" value="1"/>
</dbReference>
<dbReference type="InterPro" id="IPR050789">
    <property type="entry name" value="Diverse_Enzym_Activities"/>
</dbReference>
<dbReference type="Gene3D" id="3.40.710.10">
    <property type="entry name" value="DD-peptidase/beta-lactamase superfamily"/>
    <property type="match status" value="1"/>
</dbReference>
<gene>
    <name evidence="3" type="primary">nylB'_1</name>
    <name evidence="3" type="ORF">ROA7745_00660</name>
</gene>
<dbReference type="AlphaFoldDB" id="A0A1X7BMI4"/>
<dbReference type="InterPro" id="IPR012338">
    <property type="entry name" value="Beta-lactam/transpept-like"/>
</dbReference>
<sequence>MHSYVNSQPTPPIMQGSPPPPDWRVPRIDWDRPPWNRWSFQHIQELLPTAPVRRGTTVSPLADAHESIEDITFEAQHGPATIAEWIDYSYSDGLLILKDGKIAHESYWNGMQPHTLHLVQSVSKSITATAAAPLIEEGLLDPSAPVTEPLPELAHTAWAGASLQQVMDMTSGVRFDETDYANRASDIGKMDVASGWKPVPEGYDHEYWPSNIWDQILSMQVKDAEHGARFQYRSIETDVLAHAMERVTGKRLPQIVSEHLWAPIGAEEHANFTVDTSGYGLSCGGFSATLRDLGRVGLAYLNDGKVGRKQVIPKAWVDDIRSGDHGLFNDYGQNYFPNGRYRNQFWIEDSDRTGHLCLGVFGQTIYVSPERGMVFVKLSTWPEFTNPSRVRDCMAAFHAIARALGRDL</sequence>
<feature type="region of interest" description="Disordered" evidence="1">
    <location>
        <begin position="1"/>
        <end position="23"/>
    </location>
</feature>
<dbReference type="InterPro" id="IPR001466">
    <property type="entry name" value="Beta-lactam-related"/>
</dbReference>
<keyword evidence="3" id="KW-0378">Hydrolase</keyword>
<dbReference type="SUPFAM" id="SSF56601">
    <property type="entry name" value="beta-lactamase/transpeptidase-like"/>
    <property type="match status" value="1"/>
</dbReference>
<dbReference type="EC" id="3.5.1.46" evidence="3"/>
<protein>
    <submittedName>
        <fullName evidence="3">6-aminohexanoate-dimer hydrolase</fullName>
        <ecNumber evidence="3">3.5.1.46</ecNumber>
    </submittedName>
</protein>
<feature type="compositionally biased region" description="Pro residues" evidence="1">
    <location>
        <begin position="9"/>
        <end position="23"/>
    </location>
</feature>